<reference evidence="2" key="1">
    <citation type="submission" date="2020-12" db="EMBL/GenBank/DDBJ databases">
        <authorList>
            <person name="Rodrigo-Torres L."/>
            <person name="Arahal R. D."/>
            <person name="Lucena T."/>
        </authorList>
    </citation>
    <scope>NUCLEOTIDE SEQUENCE</scope>
    <source>
        <strain evidence="2">CECT 9390</strain>
    </source>
</reference>
<dbReference type="GO" id="GO:0003677">
    <property type="term" value="F:DNA binding"/>
    <property type="evidence" value="ECO:0007669"/>
    <property type="project" value="InterPro"/>
</dbReference>
<organism evidence="2 3">
    <name type="scientific">Chryseobacterium aquaeductus</name>
    <dbReference type="NCBI Taxonomy" id="2675056"/>
    <lineage>
        <taxon>Bacteria</taxon>
        <taxon>Pseudomonadati</taxon>
        <taxon>Bacteroidota</taxon>
        <taxon>Flavobacteriia</taxon>
        <taxon>Flavobacteriales</taxon>
        <taxon>Weeksellaceae</taxon>
        <taxon>Chryseobacterium group</taxon>
        <taxon>Chryseobacterium</taxon>
    </lineage>
</organism>
<dbReference type="GO" id="GO:0004803">
    <property type="term" value="F:transposase activity"/>
    <property type="evidence" value="ECO:0007669"/>
    <property type="project" value="InterPro"/>
</dbReference>
<dbReference type="NCBIfam" id="NF033573">
    <property type="entry name" value="transpos_IS200"/>
    <property type="match status" value="1"/>
</dbReference>
<comment type="caution">
    <text evidence="2">The sequence shown here is derived from an EMBL/GenBank/DDBJ whole genome shotgun (WGS) entry which is preliminary data.</text>
</comment>
<dbReference type="EMBL" id="CAJIMS010000001">
    <property type="protein sequence ID" value="CAD7803077.1"/>
    <property type="molecule type" value="Genomic_DNA"/>
</dbReference>
<dbReference type="Gene3D" id="3.30.70.1290">
    <property type="entry name" value="Transposase IS200-like"/>
    <property type="match status" value="1"/>
</dbReference>
<dbReference type="PANTHER" id="PTHR33360">
    <property type="entry name" value="TRANSPOSASE FOR INSERTION SEQUENCE ELEMENT IS200"/>
    <property type="match status" value="1"/>
</dbReference>
<evidence type="ECO:0000313" key="2">
    <source>
        <dbReference type="EMBL" id="CAD7803077.1"/>
    </source>
</evidence>
<gene>
    <name evidence="2" type="ORF">CHRY9390_01021</name>
</gene>
<dbReference type="PANTHER" id="PTHR33360:SF2">
    <property type="entry name" value="TRANSPOSASE FOR INSERTION SEQUENCE ELEMENT IS200"/>
    <property type="match status" value="1"/>
</dbReference>
<evidence type="ECO:0000313" key="3">
    <source>
        <dbReference type="Proteomes" id="UP000662618"/>
    </source>
</evidence>
<dbReference type="InterPro" id="IPR036515">
    <property type="entry name" value="Transposase_17_sf"/>
</dbReference>
<dbReference type="Proteomes" id="UP000662618">
    <property type="component" value="Unassembled WGS sequence"/>
</dbReference>
<name>A0A9N8QTY0_9FLAO</name>
<dbReference type="Pfam" id="PF01797">
    <property type="entry name" value="Y1_Tnp"/>
    <property type="match status" value="1"/>
</dbReference>
<proteinExistence type="predicted"/>
<sequence length="155" mass="18438">MANTYIQIYIQFIFAVKGRHNLIHASKRADLQKYISGIVKNSNHKLLAIYANPDHVHLLVGFNSLNLKISDFVRDIKANSSRFINDGKWFNGKFNWQEGYGAFSYSKSQIDKVVNYILNQEQHHKKRSFREEYLELLNKFEIQYDNKYVFEFYDD</sequence>
<dbReference type="InterPro" id="IPR002686">
    <property type="entry name" value="Transposase_17"/>
</dbReference>
<dbReference type="AlphaFoldDB" id="A0A9N8QTY0"/>
<dbReference type="GO" id="GO:0006313">
    <property type="term" value="P:DNA transposition"/>
    <property type="evidence" value="ECO:0007669"/>
    <property type="project" value="InterPro"/>
</dbReference>
<evidence type="ECO:0000259" key="1">
    <source>
        <dbReference type="SMART" id="SM01321"/>
    </source>
</evidence>
<protein>
    <recommendedName>
        <fullName evidence="1">Transposase IS200-like domain-containing protein</fullName>
    </recommendedName>
</protein>
<accession>A0A9N8QTY0</accession>
<keyword evidence="3" id="KW-1185">Reference proteome</keyword>
<feature type="domain" description="Transposase IS200-like" evidence="1">
    <location>
        <begin position="5"/>
        <end position="120"/>
    </location>
</feature>
<dbReference type="SUPFAM" id="SSF143422">
    <property type="entry name" value="Transposase IS200-like"/>
    <property type="match status" value="1"/>
</dbReference>
<dbReference type="SMART" id="SM01321">
    <property type="entry name" value="Y1_Tnp"/>
    <property type="match status" value="1"/>
</dbReference>
<dbReference type="RefSeq" id="WP_162087484.1">
    <property type="nucleotide sequence ID" value="NZ_CAJIMS010000001.1"/>
</dbReference>